<feature type="transmembrane region" description="Helical" evidence="5">
    <location>
        <begin position="7"/>
        <end position="26"/>
    </location>
</feature>
<reference evidence="7" key="1">
    <citation type="submission" date="2009-10" db="EMBL/GenBank/DDBJ databases">
        <title>Diversity of trophic interactions inside an arsenic-rich microbial ecosystem.</title>
        <authorList>
            <person name="Bertin P.N."/>
            <person name="Heinrich-Salmeron A."/>
            <person name="Pelletier E."/>
            <person name="Goulhen-Chollet F."/>
            <person name="Arsene-Ploetze F."/>
            <person name="Gallien S."/>
            <person name="Calteau A."/>
            <person name="Vallenet D."/>
            <person name="Casiot C."/>
            <person name="Chane-Woon-Ming B."/>
            <person name="Giloteaux L."/>
            <person name="Barakat M."/>
            <person name="Bonnefoy V."/>
            <person name="Bruneel O."/>
            <person name="Chandler M."/>
            <person name="Cleiss J."/>
            <person name="Duran R."/>
            <person name="Elbaz-Poulichet F."/>
            <person name="Fonknechten N."/>
            <person name="Lauga B."/>
            <person name="Mornico D."/>
            <person name="Ortet P."/>
            <person name="Schaeffer C."/>
            <person name="Siguier P."/>
            <person name="Alexander Thil Smith A."/>
            <person name="Van Dorsselaer A."/>
            <person name="Weissenbach J."/>
            <person name="Medigue C."/>
            <person name="Le Paslier D."/>
        </authorList>
    </citation>
    <scope>NUCLEOTIDE SEQUENCE</scope>
</reference>
<keyword evidence="2 5" id="KW-0812">Transmembrane</keyword>
<evidence type="ECO:0000256" key="2">
    <source>
        <dbReference type="ARBA" id="ARBA00022692"/>
    </source>
</evidence>
<name>E6PGP9_9ZZZZ</name>
<dbReference type="Pfam" id="PF00909">
    <property type="entry name" value="Ammonium_transp"/>
    <property type="match status" value="1"/>
</dbReference>
<comment type="caution">
    <text evidence="7">The sequence shown here is derived from an EMBL/GenBank/DDBJ whole genome shotgun (WGS) entry which is preliminary data.</text>
</comment>
<dbReference type="AlphaFoldDB" id="E6PGP9"/>
<protein>
    <submittedName>
        <fullName evidence="7">Ammonium transporter</fullName>
    </submittedName>
</protein>
<feature type="domain" description="Ammonium transporter AmtB-like" evidence="6">
    <location>
        <begin position="4"/>
        <end position="49"/>
    </location>
</feature>
<dbReference type="InterPro" id="IPR029020">
    <property type="entry name" value="Ammonium/urea_transptr"/>
</dbReference>
<organism evidence="7">
    <name type="scientific">mine drainage metagenome</name>
    <dbReference type="NCBI Taxonomy" id="410659"/>
    <lineage>
        <taxon>unclassified sequences</taxon>
        <taxon>metagenomes</taxon>
        <taxon>ecological metagenomes</taxon>
    </lineage>
</organism>
<evidence type="ECO:0000313" key="7">
    <source>
        <dbReference type="EMBL" id="CBH75637.1"/>
    </source>
</evidence>
<gene>
    <name evidence="7" type="ORF">CARN1_2500</name>
</gene>
<evidence type="ECO:0000259" key="6">
    <source>
        <dbReference type="Pfam" id="PF00909"/>
    </source>
</evidence>
<evidence type="ECO:0000256" key="5">
    <source>
        <dbReference type="SAM" id="Phobius"/>
    </source>
</evidence>
<keyword evidence="4 5" id="KW-0472">Membrane</keyword>
<dbReference type="EMBL" id="CABL01000014">
    <property type="protein sequence ID" value="CBH75637.1"/>
    <property type="molecule type" value="Genomic_DNA"/>
</dbReference>
<accession>E6PGP9</accession>
<evidence type="ECO:0000256" key="3">
    <source>
        <dbReference type="ARBA" id="ARBA00022989"/>
    </source>
</evidence>
<dbReference type="GO" id="GO:0008519">
    <property type="term" value="F:ammonium channel activity"/>
    <property type="evidence" value="ECO:0007669"/>
    <property type="project" value="InterPro"/>
</dbReference>
<proteinExistence type="predicted"/>
<evidence type="ECO:0000256" key="1">
    <source>
        <dbReference type="ARBA" id="ARBA00004141"/>
    </source>
</evidence>
<keyword evidence="3 5" id="KW-1133">Transmembrane helix</keyword>
<dbReference type="Gene3D" id="1.10.3430.10">
    <property type="entry name" value="Ammonium transporter AmtB like domains"/>
    <property type="match status" value="1"/>
</dbReference>
<dbReference type="InterPro" id="IPR024041">
    <property type="entry name" value="NH4_transpt_AmtB-like_dom"/>
</dbReference>
<sequence>MTAAPLCSAYAFVFTYVMLWLINLITPVKVPPEGEEQGLDIALHGERPYPLGL</sequence>
<evidence type="ECO:0000256" key="4">
    <source>
        <dbReference type="ARBA" id="ARBA00023136"/>
    </source>
</evidence>
<dbReference type="GO" id="GO:0016020">
    <property type="term" value="C:membrane"/>
    <property type="evidence" value="ECO:0007669"/>
    <property type="project" value="UniProtKB-SubCell"/>
</dbReference>
<comment type="subcellular location">
    <subcellularLocation>
        <location evidence="1">Membrane</location>
        <topology evidence="1">Multi-pass membrane protein</topology>
    </subcellularLocation>
</comment>